<keyword evidence="8" id="KW-0626">Porin</keyword>
<evidence type="ECO:0000256" key="8">
    <source>
        <dbReference type="ARBA" id="ARBA00023114"/>
    </source>
</evidence>
<evidence type="ECO:0000256" key="7">
    <source>
        <dbReference type="ARBA" id="ARBA00023065"/>
    </source>
</evidence>
<keyword evidence="9" id="KW-0472">Membrane</keyword>
<keyword evidence="4" id="KW-1134">Transmembrane beta strand</keyword>
<organism evidence="13 14">
    <name type="scientific">Aromatoleum petrolei</name>
    <dbReference type="NCBI Taxonomy" id="76116"/>
    <lineage>
        <taxon>Bacteria</taxon>
        <taxon>Pseudomonadati</taxon>
        <taxon>Pseudomonadota</taxon>
        <taxon>Betaproteobacteria</taxon>
        <taxon>Rhodocyclales</taxon>
        <taxon>Rhodocyclaceae</taxon>
        <taxon>Aromatoleum</taxon>
    </lineage>
</organism>
<sequence length="350" mass="37122">MHKNIIAAAIAAAVAMPFAALAQSAPANVTIYGLLDLNLARESAGDKKHVGVDHGELNGSRLGFRGSESLGGDLKAIFTLESGFDPSTGTAEQGGRLFGRQSFVGLESATWGRLTLGRQYSPAFVAIDPFDATGSADRSPGLLSRKAGGIKPAYETRFDNMVKYRSPSFAGLEFDLGYWLGEKTGSGDAMKEGNGHGITALYKNGPLSASLVTQSVYRDATGGRVRTSGGGLAYDFGVVKPYLAYTQDKESGSVGSGKARTFDIGAEIRVTGTDTIALSYAKRDERNDAAAEDAHGWSAYYMHDLSKRTTLYAAYSQLSNKDDANYALGNLTPDAGDDPRVVMAGIRHKF</sequence>
<dbReference type="Pfam" id="PF13609">
    <property type="entry name" value="Porin_4"/>
    <property type="match status" value="1"/>
</dbReference>
<dbReference type="Gene3D" id="2.40.160.10">
    <property type="entry name" value="Porin"/>
    <property type="match status" value="1"/>
</dbReference>
<comment type="subcellular location">
    <subcellularLocation>
        <location evidence="1">Cell outer membrane</location>
        <topology evidence="1">Multi-pass membrane protein</topology>
    </subcellularLocation>
</comment>
<dbReference type="InterPro" id="IPR033900">
    <property type="entry name" value="Gram_neg_porin_domain"/>
</dbReference>
<feature type="signal peptide" evidence="11">
    <location>
        <begin position="1"/>
        <end position="22"/>
    </location>
</feature>
<comment type="subunit">
    <text evidence="2">Homotrimer.</text>
</comment>
<evidence type="ECO:0000256" key="2">
    <source>
        <dbReference type="ARBA" id="ARBA00011233"/>
    </source>
</evidence>
<dbReference type="RefSeq" id="WP_169205382.1">
    <property type="nucleotide sequence ID" value="NZ_CP059560.1"/>
</dbReference>
<comment type="caution">
    <text evidence="13">The sequence shown here is derived from an EMBL/GenBank/DDBJ whole genome shotgun (WGS) entry which is preliminary data.</text>
</comment>
<dbReference type="PRINTS" id="PR00182">
    <property type="entry name" value="ECOLNEIPORIN"/>
</dbReference>
<dbReference type="EMBL" id="WTVR01000008">
    <property type="protein sequence ID" value="NMF87944.1"/>
    <property type="molecule type" value="Genomic_DNA"/>
</dbReference>
<dbReference type="SUPFAM" id="SSF56935">
    <property type="entry name" value="Porins"/>
    <property type="match status" value="1"/>
</dbReference>
<gene>
    <name evidence="13" type="ORF">GPA26_05560</name>
</gene>
<keyword evidence="6 11" id="KW-0732">Signal</keyword>
<feature type="domain" description="Porin" evidence="12">
    <location>
        <begin position="9"/>
        <end position="323"/>
    </location>
</feature>
<dbReference type="InterPro" id="IPR002299">
    <property type="entry name" value="Porin_Neis"/>
</dbReference>
<accession>A0ABX1MP91</accession>
<dbReference type="PANTHER" id="PTHR34501">
    <property type="entry name" value="PROTEIN YDDL-RELATED"/>
    <property type="match status" value="1"/>
</dbReference>
<evidence type="ECO:0000256" key="9">
    <source>
        <dbReference type="ARBA" id="ARBA00023136"/>
    </source>
</evidence>
<keyword evidence="10" id="KW-0998">Cell outer membrane</keyword>
<dbReference type="CDD" id="cd00342">
    <property type="entry name" value="gram_neg_porins"/>
    <property type="match status" value="1"/>
</dbReference>
<dbReference type="InterPro" id="IPR023614">
    <property type="entry name" value="Porin_dom_sf"/>
</dbReference>
<name>A0ABX1MP91_9RHOO</name>
<dbReference type="InterPro" id="IPR050298">
    <property type="entry name" value="Gram-neg_bact_OMP"/>
</dbReference>
<evidence type="ECO:0000313" key="13">
    <source>
        <dbReference type="EMBL" id="NMF87944.1"/>
    </source>
</evidence>
<evidence type="ECO:0000256" key="5">
    <source>
        <dbReference type="ARBA" id="ARBA00022692"/>
    </source>
</evidence>
<dbReference type="Proteomes" id="UP000652074">
    <property type="component" value="Unassembled WGS sequence"/>
</dbReference>
<keyword evidence="7" id="KW-0406">Ion transport</keyword>
<evidence type="ECO:0000256" key="3">
    <source>
        <dbReference type="ARBA" id="ARBA00022448"/>
    </source>
</evidence>
<protein>
    <submittedName>
        <fullName evidence="13">Porin</fullName>
    </submittedName>
</protein>
<keyword evidence="14" id="KW-1185">Reference proteome</keyword>
<evidence type="ECO:0000313" key="14">
    <source>
        <dbReference type="Proteomes" id="UP000652074"/>
    </source>
</evidence>
<evidence type="ECO:0000256" key="10">
    <source>
        <dbReference type="ARBA" id="ARBA00023237"/>
    </source>
</evidence>
<evidence type="ECO:0000256" key="11">
    <source>
        <dbReference type="SAM" id="SignalP"/>
    </source>
</evidence>
<evidence type="ECO:0000256" key="6">
    <source>
        <dbReference type="ARBA" id="ARBA00022729"/>
    </source>
</evidence>
<dbReference type="PANTHER" id="PTHR34501:SF9">
    <property type="entry name" value="MAJOR OUTER MEMBRANE PROTEIN P.IA"/>
    <property type="match status" value="1"/>
</dbReference>
<dbReference type="PRINTS" id="PR00184">
    <property type="entry name" value="NEISSPPORIN"/>
</dbReference>
<keyword evidence="3" id="KW-0813">Transport</keyword>
<dbReference type="InterPro" id="IPR001702">
    <property type="entry name" value="Porin_Gram-ve"/>
</dbReference>
<evidence type="ECO:0000256" key="4">
    <source>
        <dbReference type="ARBA" id="ARBA00022452"/>
    </source>
</evidence>
<evidence type="ECO:0000259" key="12">
    <source>
        <dbReference type="Pfam" id="PF13609"/>
    </source>
</evidence>
<proteinExistence type="predicted"/>
<evidence type="ECO:0000256" key="1">
    <source>
        <dbReference type="ARBA" id="ARBA00004571"/>
    </source>
</evidence>
<reference evidence="13 14" key="1">
    <citation type="submission" date="2019-12" db="EMBL/GenBank/DDBJ databases">
        <title>Comparative genomics gives insights into the taxonomy of the Azoarcus-Aromatoleum group and reveals separate origins of nif in the plant-associated Azoarcus and non-plant-associated Aromatoleum sub-groups.</title>
        <authorList>
            <person name="Lafos M."/>
            <person name="Maluk M."/>
            <person name="Batista M."/>
            <person name="Junghare M."/>
            <person name="Carmona M."/>
            <person name="Faoro H."/>
            <person name="Cruz L.M."/>
            <person name="Battistoni F."/>
            <person name="De Souza E."/>
            <person name="Pedrosa F."/>
            <person name="Chen W.-M."/>
            <person name="Poole P.S."/>
            <person name="Dixon R.A."/>
            <person name="James E.K."/>
        </authorList>
    </citation>
    <scope>NUCLEOTIDE SEQUENCE [LARGE SCALE GENOMIC DNA]</scope>
    <source>
        <strain evidence="13 14">ToN1</strain>
    </source>
</reference>
<keyword evidence="5" id="KW-0812">Transmembrane</keyword>
<feature type="chain" id="PRO_5045382217" evidence="11">
    <location>
        <begin position="23"/>
        <end position="350"/>
    </location>
</feature>